<dbReference type="EMBL" id="MBUA01000023">
    <property type="protein sequence ID" value="MBC6491626.1"/>
    <property type="molecule type" value="Genomic_DNA"/>
</dbReference>
<keyword evidence="3" id="KW-1185">Reference proteome</keyword>
<reference evidence="2 3" key="1">
    <citation type="submission" date="2016-07" db="EMBL/GenBank/DDBJ databases">
        <title>Genome analysis of Flavihumibacter stibioxidans YS-17.</title>
        <authorList>
            <person name="Shi K."/>
            <person name="Han Y."/>
            <person name="Wang G."/>
        </authorList>
    </citation>
    <scope>NUCLEOTIDE SEQUENCE [LARGE SCALE GENOMIC DNA]</scope>
    <source>
        <strain evidence="2 3">YS-17</strain>
    </source>
</reference>
<name>A0ABR7M9C8_9BACT</name>
<gene>
    <name evidence="2" type="ORF">BC349_11240</name>
</gene>
<feature type="domain" description="Gamma-glutamylcyclotransferase AIG2-like" evidence="1">
    <location>
        <begin position="8"/>
        <end position="132"/>
    </location>
</feature>
<dbReference type="Proteomes" id="UP000765802">
    <property type="component" value="Unassembled WGS sequence"/>
</dbReference>
<dbReference type="InterPro" id="IPR013024">
    <property type="entry name" value="GGCT-like"/>
</dbReference>
<dbReference type="CDD" id="cd06661">
    <property type="entry name" value="GGCT_like"/>
    <property type="match status" value="1"/>
</dbReference>
<dbReference type="Pfam" id="PF06094">
    <property type="entry name" value="GGACT"/>
    <property type="match status" value="1"/>
</dbReference>
<dbReference type="Gene3D" id="3.10.490.10">
    <property type="entry name" value="Gamma-glutamyl cyclotransferase-like"/>
    <property type="match status" value="1"/>
</dbReference>
<evidence type="ECO:0000313" key="2">
    <source>
        <dbReference type="EMBL" id="MBC6491626.1"/>
    </source>
</evidence>
<sequence length="140" mass="16127">MLSPSYQLFVYGSLRRGFLSPAYEYISRYFDFVSDARVKGLIYDMGEYPAAIPADTEATIVGELYRIKEVDEFDWAMGQLDDYEGIHPEVGEEQLYRRERAEILLPDGQKTEAWIYWYNGDTSGKPLVASGDILQYLGKR</sequence>
<dbReference type="InterPro" id="IPR036568">
    <property type="entry name" value="GGCT-like_sf"/>
</dbReference>
<evidence type="ECO:0000259" key="1">
    <source>
        <dbReference type="Pfam" id="PF06094"/>
    </source>
</evidence>
<accession>A0ABR7M9C8</accession>
<dbReference type="InterPro" id="IPR009288">
    <property type="entry name" value="AIG2-like_dom"/>
</dbReference>
<proteinExistence type="predicted"/>
<dbReference type="RefSeq" id="WP_187256953.1">
    <property type="nucleotide sequence ID" value="NZ_JBHULF010000007.1"/>
</dbReference>
<dbReference type="SUPFAM" id="SSF110857">
    <property type="entry name" value="Gamma-glutamyl cyclotransferase-like"/>
    <property type="match status" value="1"/>
</dbReference>
<evidence type="ECO:0000313" key="3">
    <source>
        <dbReference type="Proteomes" id="UP000765802"/>
    </source>
</evidence>
<organism evidence="2 3">
    <name type="scientific">Flavihumibacter stibioxidans</name>
    <dbReference type="NCBI Taxonomy" id="1834163"/>
    <lineage>
        <taxon>Bacteria</taxon>
        <taxon>Pseudomonadati</taxon>
        <taxon>Bacteroidota</taxon>
        <taxon>Chitinophagia</taxon>
        <taxon>Chitinophagales</taxon>
        <taxon>Chitinophagaceae</taxon>
        <taxon>Flavihumibacter</taxon>
    </lineage>
</organism>
<comment type="caution">
    <text evidence="2">The sequence shown here is derived from an EMBL/GenBank/DDBJ whole genome shotgun (WGS) entry which is preliminary data.</text>
</comment>
<protein>
    <recommendedName>
        <fullName evidence="1">Gamma-glutamylcyclotransferase AIG2-like domain-containing protein</fullName>
    </recommendedName>
</protein>